<keyword evidence="2" id="KW-0677">Repeat</keyword>
<evidence type="ECO:0000256" key="2">
    <source>
        <dbReference type="ARBA" id="ARBA00022737"/>
    </source>
</evidence>
<evidence type="ECO:0000256" key="3">
    <source>
        <dbReference type="ARBA" id="ARBA00023157"/>
    </source>
</evidence>
<keyword evidence="6" id="KW-1185">Reference proteome</keyword>
<dbReference type="RefSeq" id="WP_267775015.1">
    <property type="nucleotide sequence ID" value="NZ_JAPNKE010000002.1"/>
</dbReference>
<evidence type="ECO:0000256" key="4">
    <source>
        <dbReference type="SAM" id="MobiDB-lite"/>
    </source>
</evidence>
<evidence type="ECO:0008006" key="7">
    <source>
        <dbReference type="Google" id="ProtNLM"/>
    </source>
</evidence>
<organism evidence="5 6">
    <name type="scientific">Nannocystis pusilla</name>
    <dbReference type="NCBI Taxonomy" id="889268"/>
    <lineage>
        <taxon>Bacteria</taxon>
        <taxon>Pseudomonadati</taxon>
        <taxon>Myxococcota</taxon>
        <taxon>Polyangia</taxon>
        <taxon>Nannocystales</taxon>
        <taxon>Nannocystaceae</taxon>
        <taxon>Nannocystis</taxon>
    </lineage>
</organism>
<evidence type="ECO:0000313" key="5">
    <source>
        <dbReference type="EMBL" id="MCY1011716.1"/>
    </source>
</evidence>
<reference evidence="5" key="1">
    <citation type="submission" date="2022-11" db="EMBL/GenBank/DDBJ databases">
        <title>Minimal conservation of predation-associated metabolite biosynthetic gene clusters underscores biosynthetic potential of Myxococcota including descriptions for ten novel species: Archangium lansinium sp. nov., Myxococcus landrumus sp. nov., Nannocystis bai.</title>
        <authorList>
            <person name="Ahearne A."/>
            <person name="Stevens C."/>
            <person name="Phillips K."/>
        </authorList>
    </citation>
    <scope>NUCLEOTIDE SEQUENCE</scope>
    <source>
        <strain evidence="5">Na p29</strain>
    </source>
</reference>
<dbReference type="Proteomes" id="UP001150924">
    <property type="component" value="Unassembled WGS sequence"/>
</dbReference>
<comment type="caution">
    <text evidence="5">The sequence shown here is derived from an EMBL/GenBank/DDBJ whole genome shotgun (WGS) entry which is preliminary data.</text>
</comment>
<sequence length="403" mass="41345">MRGSWLLVALVCACGPTREDDTAGDGPSSDDTSGDAGGTSSGGLDLPASRCGDGIVDPGEACDDGDDGCDACTAACTLPVEPELAWTVPLAPFDRVWGFDLTQEQRAWVVGETLAGEILLQRIEGSGLTSSVDLTALAGFASVVAFHVNGVTGEVGVLGSSPDSALMFVRAGGDGPIGEPLMVTKEVASQHMAITSVGLSFAVDDEVTTLSWTGEPQASFSGPSWVRFIDAMGDRLAVGGTLVTLVDPDGANPVETSCAGQGLATSGTHVLFDGSDPFEGEEAIMGSCELASGESVSEVVARGAAGYHVGPSTQVVDVAPNGNPLGGWSVCPSLYSVMGCDVPRERGFGGPGEPETIELDGCDEPRQARLGSDRGVYMIRRDRKTGALSLVRRHTLPVAPPWG</sequence>
<evidence type="ECO:0000256" key="1">
    <source>
        <dbReference type="ARBA" id="ARBA00022729"/>
    </source>
</evidence>
<proteinExistence type="predicted"/>
<dbReference type="InterPro" id="IPR011936">
    <property type="entry name" value="Myxo_disulph_rpt"/>
</dbReference>
<keyword evidence="1" id="KW-0732">Signal</keyword>
<dbReference type="EMBL" id="JAPNKE010000002">
    <property type="protein sequence ID" value="MCY1011716.1"/>
    <property type="molecule type" value="Genomic_DNA"/>
</dbReference>
<evidence type="ECO:0000313" key="6">
    <source>
        <dbReference type="Proteomes" id="UP001150924"/>
    </source>
</evidence>
<dbReference type="NCBIfam" id="TIGR02232">
    <property type="entry name" value="myxo_disulf_rpt"/>
    <property type="match status" value="1"/>
</dbReference>
<name>A0A9X3EX36_9BACT</name>
<keyword evidence="3" id="KW-1015">Disulfide bond</keyword>
<protein>
    <recommendedName>
        <fullName evidence="7">Myxococcus cysteine-rich repeat-containing protein</fullName>
    </recommendedName>
</protein>
<gene>
    <name evidence="5" type="ORF">OV079_40370</name>
</gene>
<accession>A0A9X3EX36</accession>
<dbReference type="AlphaFoldDB" id="A0A9X3EX36"/>
<feature type="region of interest" description="Disordered" evidence="4">
    <location>
        <begin position="19"/>
        <end position="46"/>
    </location>
</feature>